<feature type="region of interest" description="Disordered" evidence="1">
    <location>
        <begin position="53"/>
        <end position="86"/>
    </location>
</feature>
<evidence type="ECO:0000256" key="1">
    <source>
        <dbReference type="SAM" id="MobiDB-lite"/>
    </source>
</evidence>
<evidence type="ECO:0000313" key="3">
    <source>
        <dbReference type="Proteomes" id="UP001595075"/>
    </source>
</evidence>
<gene>
    <name evidence="2" type="ORF">VTL71DRAFT_12392</name>
</gene>
<feature type="compositionally biased region" description="Pro residues" evidence="1">
    <location>
        <begin position="13"/>
        <end position="24"/>
    </location>
</feature>
<comment type="caution">
    <text evidence="2">The sequence shown here is derived from an EMBL/GenBank/DDBJ whole genome shotgun (WGS) entry which is preliminary data.</text>
</comment>
<proteinExistence type="predicted"/>
<dbReference type="EMBL" id="JAZHXI010000005">
    <property type="protein sequence ID" value="KAL2071157.1"/>
    <property type="molecule type" value="Genomic_DNA"/>
</dbReference>
<accession>A0ABR4CMZ4</accession>
<dbReference type="Proteomes" id="UP001595075">
    <property type="component" value="Unassembled WGS sequence"/>
</dbReference>
<protein>
    <submittedName>
        <fullName evidence="2">Uncharacterized protein</fullName>
    </submittedName>
</protein>
<organism evidence="2 3">
    <name type="scientific">Oculimacula yallundae</name>
    <dbReference type="NCBI Taxonomy" id="86028"/>
    <lineage>
        <taxon>Eukaryota</taxon>
        <taxon>Fungi</taxon>
        <taxon>Dikarya</taxon>
        <taxon>Ascomycota</taxon>
        <taxon>Pezizomycotina</taxon>
        <taxon>Leotiomycetes</taxon>
        <taxon>Helotiales</taxon>
        <taxon>Ploettnerulaceae</taxon>
        <taxon>Oculimacula</taxon>
    </lineage>
</organism>
<keyword evidence="3" id="KW-1185">Reference proteome</keyword>
<feature type="region of interest" description="Disordered" evidence="1">
    <location>
        <begin position="1"/>
        <end position="28"/>
    </location>
</feature>
<feature type="compositionally biased region" description="Gly residues" evidence="1">
    <location>
        <begin position="62"/>
        <end position="74"/>
    </location>
</feature>
<name>A0ABR4CMZ4_9HELO</name>
<sequence>MDAHPQPLLAPMATPPSTPTPSRPPVDNHHTCMSSDLLQLVQQAEFEFTSQYGVRPSIGSRPGSGSGPGPGLGPGFILFPRQTSRS</sequence>
<feature type="non-terminal residue" evidence="2">
    <location>
        <position position="86"/>
    </location>
</feature>
<evidence type="ECO:0000313" key="2">
    <source>
        <dbReference type="EMBL" id="KAL2071157.1"/>
    </source>
</evidence>
<reference evidence="2 3" key="1">
    <citation type="journal article" date="2024" name="Commun. Biol.">
        <title>Comparative genomic analysis of thermophilic fungi reveals convergent evolutionary adaptations and gene losses.</title>
        <authorList>
            <person name="Steindorff A.S."/>
            <person name="Aguilar-Pontes M.V."/>
            <person name="Robinson A.J."/>
            <person name="Andreopoulos B."/>
            <person name="LaButti K."/>
            <person name="Kuo A."/>
            <person name="Mondo S."/>
            <person name="Riley R."/>
            <person name="Otillar R."/>
            <person name="Haridas S."/>
            <person name="Lipzen A."/>
            <person name="Grimwood J."/>
            <person name="Schmutz J."/>
            <person name="Clum A."/>
            <person name="Reid I.D."/>
            <person name="Moisan M.C."/>
            <person name="Butler G."/>
            <person name="Nguyen T.T.M."/>
            <person name="Dewar K."/>
            <person name="Conant G."/>
            <person name="Drula E."/>
            <person name="Henrissat B."/>
            <person name="Hansel C."/>
            <person name="Singer S."/>
            <person name="Hutchinson M.I."/>
            <person name="de Vries R.P."/>
            <person name="Natvig D.O."/>
            <person name="Powell A.J."/>
            <person name="Tsang A."/>
            <person name="Grigoriev I.V."/>
        </authorList>
    </citation>
    <scope>NUCLEOTIDE SEQUENCE [LARGE SCALE GENOMIC DNA]</scope>
    <source>
        <strain evidence="2 3">CBS 494.80</strain>
    </source>
</reference>